<dbReference type="PANTHER" id="PTHR47345:SF1">
    <property type="entry name" value="CUT9-INTERACTING PROTEIN SCN1"/>
    <property type="match status" value="1"/>
</dbReference>
<keyword evidence="3" id="KW-1185">Reference proteome</keyword>
<evidence type="ECO:0000313" key="3">
    <source>
        <dbReference type="Proteomes" id="UP000243723"/>
    </source>
</evidence>
<dbReference type="PANTHER" id="PTHR47345">
    <property type="entry name" value="CUT9-INTERACTING PROTEIN SCN1"/>
    <property type="match status" value="1"/>
</dbReference>
<evidence type="ECO:0000313" key="2">
    <source>
        <dbReference type="EMBL" id="PSK37293.1"/>
    </source>
</evidence>
<comment type="caution">
    <text evidence="2">The sequence shown here is derived from an EMBL/GenBank/DDBJ whole genome shotgun (WGS) entry which is preliminary data.</text>
</comment>
<dbReference type="GO" id="GO:0016788">
    <property type="term" value="F:hydrolase activity, acting on ester bonds"/>
    <property type="evidence" value="ECO:0007669"/>
    <property type="project" value="InterPro"/>
</dbReference>
<dbReference type="InterPro" id="IPR053044">
    <property type="entry name" value="Metallo-hydrolase/TatD-type"/>
</dbReference>
<dbReference type="OrthoDB" id="413993at2759"/>
<feature type="compositionally biased region" description="Basic and acidic residues" evidence="1">
    <location>
        <begin position="273"/>
        <end position="284"/>
    </location>
</feature>
<dbReference type="AlphaFoldDB" id="A0A2P7YMV5"/>
<dbReference type="SUPFAM" id="SSF51556">
    <property type="entry name" value="Metallo-dependent hydrolases"/>
    <property type="match status" value="1"/>
</dbReference>
<dbReference type="InterPro" id="IPR001130">
    <property type="entry name" value="TatD-like"/>
</dbReference>
<accession>A0A2P7YMV5</accession>
<dbReference type="Pfam" id="PF01026">
    <property type="entry name" value="TatD_DNase"/>
    <property type="match status" value="1"/>
</dbReference>
<sequence length="403" mass="45288">MAAEHEAEMPWHHGVFDAHCHPTDTRSSLPEIPQMKARVLTVMSTRGQDQDLVYNAAAENMGLKKQDISRVNNAESGCKFLPSFGWHPWFSYQLFDDVHFEGATSLSVEQKIEHFISVLTPPPEDFDFIKTLPEPRPLSKFLNETRSRLQTYPFALVGEIGLDKQFRLPIAWDESKLKLRDASLTPGGREGRKLSPHRVSMDHQKLVLTKQLNLAGELGRPVSVHGVQAPGIVYETLATTWKGHERNTVSKRQAKKDRSAAAKVGDAGDGEDEARSGDPKEGYKAKPFPPRICMHSYSGPPDTIKQYTAPEVPAEVFFSFSQAINFEGPQAGKAEEALKKVPDDRVLVESDLHTAGKRMDWYLEQGVRKICKIKGWELEEGVKILGRNWKRFVFGEETVGTEK</sequence>
<feature type="region of interest" description="Disordered" evidence="1">
    <location>
        <begin position="245"/>
        <end position="286"/>
    </location>
</feature>
<dbReference type="Proteomes" id="UP000243723">
    <property type="component" value="Unassembled WGS sequence"/>
</dbReference>
<evidence type="ECO:0000256" key="1">
    <source>
        <dbReference type="SAM" id="MobiDB-lite"/>
    </source>
</evidence>
<dbReference type="EMBL" id="NHZQ01000412">
    <property type="protein sequence ID" value="PSK37293.1"/>
    <property type="molecule type" value="Genomic_DNA"/>
</dbReference>
<reference evidence="2 3" key="1">
    <citation type="submission" date="2017-05" db="EMBL/GenBank/DDBJ databases">
        <title>Draft genome sequence of Elsinoe australis.</title>
        <authorList>
            <person name="Cheng Q."/>
        </authorList>
    </citation>
    <scope>NUCLEOTIDE SEQUENCE [LARGE SCALE GENOMIC DNA]</scope>
    <source>
        <strain evidence="2 3">NL1</strain>
    </source>
</reference>
<name>A0A2P7YMV5_9PEZI</name>
<gene>
    <name evidence="2" type="ORF">B9Z65_2035</name>
</gene>
<dbReference type="InterPro" id="IPR032466">
    <property type="entry name" value="Metal_Hydrolase"/>
</dbReference>
<protein>
    <submittedName>
        <fullName evidence="2">Cut9-interacting protein scn1</fullName>
    </submittedName>
</protein>
<proteinExistence type="predicted"/>
<dbReference type="Gene3D" id="3.20.20.140">
    <property type="entry name" value="Metal-dependent hydrolases"/>
    <property type="match status" value="1"/>
</dbReference>
<organism evidence="2 3">
    <name type="scientific">Elsinoe australis</name>
    <dbReference type="NCBI Taxonomy" id="40998"/>
    <lineage>
        <taxon>Eukaryota</taxon>
        <taxon>Fungi</taxon>
        <taxon>Dikarya</taxon>
        <taxon>Ascomycota</taxon>
        <taxon>Pezizomycotina</taxon>
        <taxon>Dothideomycetes</taxon>
        <taxon>Dothideomycetidae</taxon>
        <taxon>Myriangiales</taxon>
        <taxon>Elsinoaceae</taxon>
        <taxon>Elsinoe</taxon>
    </lineage>
</organism>